<evidence type="ECO:0000256" key="1">
    <source>
        <dbReference type="ARBA" id="ARBA00010641"/>
    </source>
</evidence>
<dbReference type="Proteomes" id="UP000199421">
    <property type="component" value="Unassembled WGS sequence"/>
</dbReference>
<gene>
    <name evidence="7" type="ORF">SAMN05661044_05134</name>
</gene>
<dbReference type="Gene3D" id="1.10.10.10">
    <property type="entry name" value="Winged helix-like DNA-binding domain superfamily/Winged helix DNA-binding domain"/>
    <property type="match status" value="1"/>
</dbReference>
<dbReference type="InterPro" id="IPR039425">
    <property type="entry name" value="RNA_pol_sigma-70-like"/>
</dbReference>
<evidence type="ECO:0000313" key="8">
    <source>
        <dbReference type="Proteomes" id="UP000199421"/>
    </source>
</evidence>
<feature type="domain" description="RNA polymerase sigma factor 70 region 4 type 2" evidence="6">
    <location>
        <begin position="114"/>
        <end position="165"/>
    </location>
</feature>
<comment type="similarity">
    <text evidence="1">Belongs to the sigma-70 factor family. ECF subfamily.</text>
</comment>
<dbReference type="PRINTS" id="PR00038">
    <property type="entry name" value="HTHLUXR"/>
</dbReference>
<accession>A0A1H7Y7B9</accession>
<dbReference type="EMBL" id="FOAF01000012">
    <property type="protein sequence ID" value="SEM41825.1"/>
    <property type="molecule type" value="Genomic_DNA"/>
</dbReference>
<dbReference type="GO" id="GO:0006352">
    <property type="term" value="P:DNA-templated transcription initiation"/>
    <property type="evidence" value="ECO:0007669"/>
    <property type="project" value="InterPro"/>
</dbReference>
<keyword evidence="3" id="KW-0731">Sigma factor</keyword>
<protein>
    <submittedName>
        <fullName evidence="7">RNA polymerase sigma-70 factor, ECF subfamily</fullName>
    </submittedName>
</protein>
<keyword evidence="2" id="KW-0805">Transcription regulation</keyword>
<keyword evidence="4" id="KW-0804">Transcription</keyword>
<organism evidence="7 8">
    <name type="scientific">Olivibacter domesticus</name>
    <name type="common">Pseudosphingobacterium domesticum</name>
    <dbReference type="NCBI Taxonomy" id="407022"/>
    <lineage>
        <taxon>Bacteria</taxon>
        <taxon>Pseudomonadati</taxon>
        <taxon>Bacteroidota</taxon>
        <taxon>Sphingobacteriia</taxon>
        <taxon>Sphingobacteriales</taxon>
        <taxon>Sphingobacteriaceae</taxon>
        <taxon>Olivibacter</taxon>
    </lineage>
</organism>
<dbReference type="OrthoDB" id="663247at2"/>
<dbReference type="InterPro" id="IPR013325">
    <property type="entry name" value="RNA_pol_sigma_r2"/>
</dbReference>
<feature type="domain" description="RNA polymerase sigma-70 region 2" evidence="5">
    <location>
        <begin position="18"/>
        <end position="84"/>
    </location>
</feature>
<dbReference type="Pfam" id="PF08281">
    <property type="entry name" value="Sigma70_r4_2"/>
    <property type="match status" value="1"/>
</dbReference>
<dbReference type="AlphaFoldDB" id="A0A1H7Y7B9"/>
<dbReference type="SUPFAM" id="SSF88659">
    <property type="entry name" value="Sigma3 and sigma4 domains of RNA polymerase sigma factors"/>
    <property type="match status" value="1"/>
</dbReference>
<dbReference type="InterPro" id="IPR013324">
    <property type="entry name" value="RNA_pol_sigma_r3/r4-like"/>
</dbReference>
<dbReference type="GO" id="GO:0003677">
    <property type="term" value="F:DNA binding"/>
    <property type="evidence" value="ECO:0007669"/>
    <property type="project" value="InterPro"/>
</dbReference>
<dbReference type="NCBIfam" id="TIGR02937">
    <property type="entry name" value="sigma70-ECF"/>
    <property type="match status" value="1"/>
</dbReference>
<dbReference type="Gene3D" id="1.10.1740.10">
    <property type="match status" value="1"/>
</dbReference>
<evidence type="ECO:0000259" key="5">
    <source>
        <dbReference type="Pfam" id="PF04542"/>
    </source>
</evidence>
<dbReference type="InterPro" id="IPR000792">
    <property type="entry name" value="Tscrpt_reg_LuxR_C"/>
</dbReference>
<evidence type="ECO:0000259" key="6">
    <source>
        <dbReference type="Pfam" id="PF08281"/>
    </source>
</evidence>
<dbReference type="SUPFAM" id="SSF88946">
    <property type="entry name" value="Sigma2 domain of RNA polymerase sigma factors"/>
    <property type="match status" value="1"/>
</dbReference>
<sequence>MQLIKDLSLGDLKAFDTIYMEYHQRLYFFIKKKTQSDFLAEEVVQLTFIKLWNNKETLKSHIDLSIQLFHMARQVMIDELRKEATRNKYEGDSAFTPFSDNLVGIIEAKDLMRIFDEELSEMPVTRKLIFNLSRDKGMSHKEISEMMGISTKTVESHITKVLSQLKQYMYSIFL</sequence>
<name>A0A1H7Y7B9_OLID1</name>
<evidence type="ECO:0000313" key="7">
    <source>
        <dbReference type="EMBL" id="SEM41825.1"/>
    </source>
</evidence>
<dbReference type="GO" id="GO:0016987">
    <property type="term" value="F:sigma factor activity"/>
    <property type="evidence" value="ECO:0007669"/>
    <property type="project" value="UniProtKB-KW"/>
</dbReference>
<evidence type="ECO:0000256" key="3">
    <source>
        <dbReference type="ARBA" id="ARBA00023082"/>
    </source>
</evidence>
<dbReference type="PANTHER" id="PTHR43133">
    <property type="entry name" value="RNA POLYMERASE ECF-TYPE SIGMA FACTO"/>
    <property type="match status" value="1"/>
</dbReference>
<dbReference type="InterPro" id="IPR007627">
    <property type="entry name" value="RNA_pol_sigma70_r2"/>
</dbReference>
<dbReference type="InterPro" id="IPR013249">
    <property type="entry name" value="RNA_pol_sigma70_r4_t2"/>
</dbReference>
<reference evidence="8" key="1">
    <citation type="submission" date="2016-10" db="EMBL/GenBank/DDBJ databases">
        <authorList>
            <person name="Varghese N."/>
            <person name="Submissions S."/>
        </authorList>
    </citation>
    <scope>NUCLEOTIDE SEQUENCE [LARGE SCALE GENOMIC DNA]</scope>
    <source>
        <strain evidence="8">DSM 18733</strain>
    </source>
</reference>
<dbReference type="RefSeq" id="WP_093331488.1">
    <property type="nucleotide sequence ID" value="NZ_FOAF01000012.1"/>
</dbReference>
<dbReference type="STRING" id="407022.SAMN05661044_05134"/>
<dbReference type="PANTHER" id="PTHR43133:SF46">
    <property type="entry name" value="RNA POLYMERASE SIGMA-70 FACTOR ECF SUBFAMILY"/>
    <property type="match status" value="1"/>
</dbReference>
<proteinExistence type="inferred from homology"/>
<evidence type="ECO:0000256" key="2">
    <source>
        <dbReference type="ARBA" id="ARBA00023015"/>
    </source>
</evidence>
<dbReference type="InterPro" id="IPR014284">
    <property type="entry name" value="RNA_pol_sigma-70_dom"/>
</dbReference>
<evidence type="ECO:0000256" key="4">
    <source>
        <dbReference type="ARBA" id="ARBA00023163"/>
    </source>
</evidence>
<dbReference type="Pfam" id="PF04542">
    <property type="entry name" value="Sigma70_r2"/>
    <property type="match status" value="1"/>
</dbReference>
<dbReference type="InterPro" id="IPR036388">
    <property type="entry name" value="WH-like_DNA-bd_sf"/>
</dbReference>
<keyword evidence="8" id="KW-1185">Reference proteome</keyword>